<keyword evidence="2 9" id="KW-0813">Transport</keyword>
<keyword evidence="4 9" id="KW-0812">Transmembrane</keyword>
<proteinExistence type="inferred from homology"/>
<keyword evidence="3" id="KW-1003">Cell membrane</keyword>
<evidence type="ECO:0000256" key="5">
    <source>
        <dbReference type="ARBA" id="ARBA00022856"/>
    </source>
</evidence>
<dbReference type="PROSITE" id="PS50928">
    <property type="entry name" value="ABC_TM1"/>
    <property type="match status" value="1"/>
</dbReference>
<dbReference type="PANTHER" id="PTHR43386:SF1">
    <property type="entry name" value="D,D-DIPEPTIDE TRANSPORT SYSTEM PERMEASE PROTEIN DDPC-RELATED"/>
    <property type="match status" value="1"/>
</dbReference>
<dbReference type="STRING" id="1114924.SAMN05216258_101218"/>
<dbReference type="InterPro" id="IPR035906">
    <property type="entry name" value="MetI-like_sf"/>
</dbReference>
<keyword evidence="12" id="KW-1185">Reference proteome</keyword>
<dbReference type="SUPFAM" id="SSF161098">
    <property type="entry name" value="MetI-like"/>
    <property type="match status" value="1"/>
</dbReference>
<evidence type="ECO:0000256" key="9">
    <source>
        <dbReference type="RuleBase" id="RU363032"/>
    </source>
</evidence>
<gene>
    <name evidence="11" type="ORF">SAMN05216258_101218</name>
</gene>
<evidence type="ECO:0000256" key="2">
    <source>
        <dbReference type="ARBA" id="ARBA00022448"/>
    </source>
</evidence>
<keyword evidence="8 9" id="KW-0472">Membrane</keyword>
<dbReference type="InterPro" id="IPR050366">
    <property type="entry name" value="BP-dependent_transpt_permease"/>
</dbReference>
<feature type="transmembrane region" description="Helical" evidence="9">
    <location>
        <begin position="79"/>
        <end position="107"/>
    </location>
</feature>
<feature type="transmembrane region" description="Helical" evidence="9">
    <location>
        <begin position="127"/>
        <end position="155"/>
    </location>
</feature>
<dbReference type="OrthoDB" id="8410865at2"/>
<dbReference type="EMBL" id="FOQH01000001">
    <property type="protein sequence ID" value="SFH63759.1"/>
    <property type="molecule type" value="Genomic_DNA"/>
</dbReference>
<evidence type="ECO:0000313" key="11">
    <source>
        <dbReference type="EMBL" id="SFH63759.1"/>
    </source>
</evidence>
<evidence type="ECO:0000256" key="1">
    <source>
        <dbReference type="ARBA" id="ARBA00004651"/>
    </source>
</evidence>
<dbReference type="GO" id="GO:0005886">
    <property type="term" value="C:plasma membrane"/>
    <property type="evidence" value="ECO:0007669"/>
    <property type="project" value="UniProtKB-SubCell"/>
</dbReference>
<comment type="subcellular location">
    <subcellularLocation>
        <location evidence="1 9">Cell membrane</location>
        <topology evidence="1 9">Multi-pass membrane protein</topology>
    </subcellularLocation>
</comment>
<comment type="similarity">
    <text evidence="9">Belongs to the binding-protein-dependent transport system permease family.</text>
</comment>
<name>A0A1I3BPB0_9RHOB</name>
<evidence type="ECO:0000313" key="12">
    <source>
        <dbReference type="Proteomes" id="UP000199377"/>
    </source>
</evidence>
<evidence type="ECO:0000256" key="7">
    <source>
        <dbReference type="ARBA" id="ARBA00022989"/>
    </source>
</evidence>
<dbReference type="GO" id="GO:0055085">
    <property type="term" value="P:transmembrane transport"/>
    <property type="evidence" value="ECO:0007669"/>
    <property type="project" value="InterPro"/>
</dbReference>
<protein>
    <submittedName>
        <fullName evidence="11">Peptide/nickel transport system permease protein/oligopeptide transport system permease protein</fullName>
    </submittedName>
</protein>
<evidence type="ECO:0000256" key="8">
    <source>
        <dbReference type="ARBA" id="ARBA00023136"/>
    </source>
</evidence>
<dbReference type="PANTHER" id="PTHR43386">
    <property type="entry name" value="OLIGOPEPTIDE TRANSPORT SYSTEM PERMEASE PROTEIN APPC"/>
    <property type="match status" value="1"/>
</dbReference>
<dbReference type="CDD" id="cd06261">
    <property type="entry name" value="TM_PBP2"/>
    <property type="match status" value="1"/>
</dbReference>
<accession>A0A1I3BPB0</accession>
<dbReference type="Gene3D" id="1.10.3720.10">
    <property type="entry name" value="MetI-like"/>
    <property type="match status" value="1"/>
</dbReference>
<feature type="transmembrane region" description="Helical" evidence="9">
    <location>
        <begin position="252"/>
        <end position="272"/>
    </location>
</feature>
<feature type="domain" description="ABC transmembrane type-1" evidence="10">
    <location>
        <begin position="83"/>
        <end position="272"/>
    </location>
</feature>
<sequence>MTALADAPRPRRLRLRPTFTVAVAAIMLAAVFALAILGPLWPGFDPDTQNLFGAKIPPIQDWAHPFGTDPLGRDLFSRLAWASGVSILIALAAVAISACLGLALGLVAGWRGGWLDGLLMGVGNTQLAIPVVLLLIVLVAALGASTVLLVVLLGLTNWVAYGRLTRSLVLTLREQEFIVAAKTAGASDAWIILRHLLPNAVPKVLILAAFDTGVIVTIESSLSFLGLGVQPPVPSLGLMIAEGQRYLQTDPFLTVFPALAIFCLIGGIQFAGQGLAARPPSRGGR</sequence>
<keyword evidence="7 9" id="KW-1133">Transmembrane helix</keyword>
<reference evidence="11 12" key="1">
    <citation type="submission" date="2016-10" db="EMBL/GenBank/DDBJ databases">
        <authorList>
            <person name="de Groot N.N."/>
        </authorList>
    </citation>
    <scope>NUCLEOTIDE SEQUENCE [LARGE SCALE GENOMIC DNA]</scope>
    <source>
        <strain evidence="11 12">CGMCC 1.11030</strain>
    </source>
</reference>
<dbReference type="RefSeq" id="WP_092856975.1">
    <property type="nucleotide sequence ID" value="NZ_FOQH01000001.1"/>
</dbReference>
<evidence type="ECO:0000256" key="4">
    <source>
        <dbReference type="ARBA" id="ARBA00022692"/>
    </source>
</evidence>
<dbReference type="Proteomes" id="UP000199377">
    <property type="component" value="Unassembled WGS sequence"/>
</dbReference>
<evidence type="ECO:0000256" key="6">
    <source>
        <dbReference type="ARBA" id="ARBA00022927"/>
    </source>
</evidence>
<evidence type="ECO:0000259" key="10">
    <source>
        <dbReference type="PROSITE" id="PS50928"/>
    </source>
</evidence>
<organism evidence="11 12">
    <name type="scientific">Albimonas pacifica</name>
    <dbReference type="NCBI Taxonomy" id="1114924"/>
    <lineage>
        <taxon>Bacteria</taxon>
        <taxon>Pseudomonadati</taxon>
        <taxon>Pseudomonadota</taxon>
        <taxon>Alphaproteobacteria</taxon>
        <taxon>Rhodobacterales</taxon>
        <taxon>Paracoccaceae</taxon>
        <taxon>Albimonas</taxon>
    </lineage>
</organism>
<evidence type="ECO:0000256" key="3">
    <source>
        <dbReference type="ARBA" id="ARBA00022475"/>
    </source>
</evidence>
<dbReference type="GO" id="GO:0015833">
    <property type="term" value="P:peptide transport"/>
    <property type="evidence" value="ECO:0007669"/>
    <property type="project" value="UniProtKB-KW"/>
</dbReference>
<dbReference type="AlphaFoldDB" id="A0A1I3BPB0"/>
<dbReference type="InterPro" id="IPR000515">
    <property type="entry name" value="MetI-like"/>
</dbReference>
<feature type="transmembrane region" description="Helical" evidence="9">
    <location>
        <begin position="21"/>
        <end position="41"/>
    </location>
</feature>
<dbReference type="Pfam" id="PF00528">
    <property type="entry name" value="BPD_transp_1"/>
    <property type="match status" value="1"/>
</dbReference>
<keyword evidence="5" id="KW-0571">Peptide transport</keyword>
<keyword evidence="6" id="KW-0653">Protein transport</keyword>
<dbReference type="GO" id="GO:0015031">
    <property type="term" value="P:protein transport"/>
    <property type="evidence" value="ECO:0007669"/>
    <property type="project" value="UniProtKB-KW"/>
</dbReference>